<dbReference type="PROSITE" id="PS50850">
    <property type="entry name" value="MFS"/>
    <property type="match status" value="1"/>
</dbReference>
<feature type="domain" description="Major facilitator superfamily (MFS) profile" evidence="9">
    <location>
        <begin position="55"/>
        <end position="468"/>
    </location>
</feature>
<dbReference type="FunFam" id="1.20.1250.20:FF:000064">
    <property type="entry name" value="MFS allantoate transporter"/>
    <property type="match status" value="1"/>
</dbReference>
<dbReference type="Pfam" id="PF07690">
    <property type="entry name" value="MFS_1"/>
    <property type="match status" value="1"/>
</dbReference>
<proteinExistence type="inferred from homology"/>
<name>A0A5C5G5B4_9BASI</name>
<evidence type="ECO:0000259" key="9">
    <source>
        <dbReference type="PROSITE" id="PS50850"/>
    </source>
</evidence>
<dbReference type="STRING" id="5288.A0A5C5G5B4"/>
<dbReference type="CDD" id="cd17327">
    <property type="entry name" value="MFS_FEN2_like"/>
    <property type="match status" value="1"/>
</dbReference>
<dbReference type="SUPFAM" id="SSF103473">
    <property type="entry name" value="MFS general substrate transporter"/>
    <property type="match status" value="1"/>
</dbReference>
<organism evidence="10 11">
    <name type="scientific">Rhodotorula diobovata</name>
    <dbReference type="NCBI Taxonomy" id="5288"/>
    <lineage>
        <taxon>Eukaryota</taxon>
        <taxon>Fungi</taxon>
        <taxon>Dikarya</taxon>
        <taxon>Basidiomycota</taxon>
        <taxon>Pucciniomycotina</taxon>
        <taxon>Microbotryomycetes</taxon>
        <taxon>Sporidiobolales</taxon>
        <taxon>Sporidiobolaceae</taxon>
        <taxon>Rhodotorula</taxon>
    </lineage>
</organism>
<evidence type="ECO:0000313" key="11">
    <source>
        <dbReference type="Proteomes" id="UP000311382"/>
    </source>
</evidence>
<feature type="transmembrane region" description="Helical" evidence="8">
    <location>
        <begin position="350"/>
        <end position="370"/>
    </location>
</feature>
<sequence>MVLQRSTSGGDKVDLEKSSATANVQDAATVSRVDPPGSVSDSDNKRILRKIDCNIMPLLCFVYLIQFLDKTSLSYASIMGLREDNDLSLSEYSWLSSIFYLAYLVGEWPTNWALQRLPLAKYTSANVILWGVVLACTAVTTDFKGLMVVRFFLGLLEACVSPAFTLVTSQWYKKNEQGTRIGIWFAQNAMGNMLGAFLAWGLAKHDRAGEFSIAGWKVLFICLGGLTVVLGIVLLVFLPDSPRTARFLSEPDRALAVERIKGNQTGIGNKTHKWPQVKEALLDPLTWLYCLYSVALSIFNGGVTSFFSIIIASLGYGPLDSLLYGAPGGAVLLVSVITLMHLGDRLRKRLLCGILSLCISLLGVLLIWLLPTEIKVGRLIGYYLSLVATVGFIVVLSLLSSNVSGSSKKTTVSALFFIFYAVGNLIGPQTFRAQDAPRYGPALATFAAVIGFGMADLALIWWLNARENRRRDEAARDKGYEQQQEVNADELDLTDRENPAFRYVC</sequence>
<feature type="transmembrane region" description="Helical" evidence="8">
    <location>
        <begin position="382"/>
        <end position="400"/>
    </location>
</feature>
<dbReference type="Proteomes" id="UP000311382">
    <property type="component" value="Unassembled WGS sequence"/>
</dbReference>
<dbReference type="InterPro" id="IPR011701">
    <property type="entry name" value="MFS"/>
</dbReference>
<feature type="transmembrane region" description="Helical" evidence="8">
    <location>
        <begin position="122"/>
        <end position="141"/>
    </location>
</feature>
<comment type="subcellular location">
    <subcellularLocation>
        <location evidence="1">Membrane</location>
        <topology evidence="1">Multi-pass membrane protein</topology>
    </subcellularLocation>
</comment>
<feature type="transmembrane region" description="Helical" evidence="8">
    <location>
        <begin position="412"/>
        <end position="431"/>
    </location>
</feature>
<reference evidence="10 11" key="1">
    <citation type="submission" date="2019-03" db="EMBL/GenBank/DDBJ databases">
        <title>Rhodosporidium diobovatum UCD-FST 08-225 genome sequencing, assembly, and annotation.</title>
        <authorList>
            <person name="Fakankun I.U."/>
            <person name="Fristensky B."/>
            <person name="Levin D.B."/>
        </authorList>
    </citation>
    <scope>NUCLEOTIDE SEQUENCE [LARGE SCALE GENOMIC DNA]</scope>
    <source>
        <strain evidence="10 11">UCD-FST 08-225</strain>
    </source>
</reference>
<feature type="transmembrane region" description="Helical" evidence="8">
    <location>
        <begin position="181"/>
        <end position="202"/>
    </location>
</feature>
<keyword evidence="5 8" id="KW-0472">Membrane</keyword>
<dbReference type="EMBL" id="SOZI01000010">
    <property type="protein sequence ID" value="TNY23534.1"/>
    <property type="molecule type" value="Genomic_DNA"/>
</dbReference>
<feature type="transmembrane region" description="Helical" evidence="8">
    <location>
        <begin position="287"/>
        <end position="316"/>
    </location>
</feature>
<dbReference type="PANTHER" id="PTHR43791:SF1">
    <property type="entry name" value="ALLANTOATE PERMEASE"/>
    <property type="match status" value="1"/>
</dbReference>
<comment type="caution">
    <text evidence="10">The sequence shown here is derived from an EMBL/GenBank/DDBJ whole genome shotgun (WGS) entry which is preliminary data.</text>
</comment>
<evidence type="ECO:0000256" key="5">
    <source>
        <dbReference type="ARBA" id="ARBA00023136"/>
    </source>
</evidence>
<keyword evidence="11" id="KW-1185">Reference proteome</keyword>
<dbReference type="InterPro" id="IPR020846">
    <property type="entry name" value="MFS_dom"/>
</dbReference>
<evidence type="ECO:0000256" key="7">
    <source>
        <dbReference type="SAM" id="MobiDB-lite"/>
    </source>
</evidence>
<keyword evidence="3 8" id="KW-0812">Transmembrane</keyword>
<dbReference type="AlphaFoldDB" id="A0A5C5G5B4"/>
<feature type="region of interest" description="Disordered" evidence="7">
    <location>
        <begin position="1"/>
        <end position="22"/>
    </location>
</feature>
<protein>
    <submittedName>
        <fullName evidence="10">Permease of the major facilitator superfamily</fullName>
    </submittedName>
</protein>
<feature type="transmembrane region" description="Helical" evidence="8">
    <location>
        <begin position="51"/>
        <end position="68"/>
    </location>
</feature>
<accession>A0A5C5G5B4</accession>
<keyword evidence="4 8" id="KW-1133">Transmembrane helix</keyword>
<feature type="transmembrane region" description="Helical" evidence="8">
    <location>
        <begin position="322"/>
        <end position="343"/>
    </location>
</feature>
<dbReference type="Gene3D" id="1.20.1250.20">
    <property type="entry name" value="MFS general substrate transporter like domains"/>
    <property type="match status" value="2"/>
</dbReference>
<evidence type="ECO:0000256" key="3">
    <source>
        <dbReference type="ARBA" id="ARBA00022692"/>
    </source>
</evidence>
<dbReference type="GO" id="GO:0016020">
    <property type="term" value="C:membrane"/>
    <property type="evidence" value="ECO:0007669"/>
    <property type="project" value="UniProtKB-SubCell"/>
</dbReference>
<dbReference type="GO" id="GO:0022857">
    <property type="term" value="F:transmembrane transporter activity"/>
    <property type="evidence" value="ECO:0007669"/>
    <property type="project" value="InterPro"/>
</dbReference>
<keyword evidence="2" id="KW-0813">Transport</keyword>
<gene>
    <name evidence="10" type="ORF">DMC30DRAFT_9255</name>
</gene>
<feature type="transmembrane region" description="Helical" evidence="8">
    <location>
        <begin position="147"/>
        <end position="169"/>
    </location>
</feature>
<dbReference type="InterPro" id="IPR036259">
    <property type="entry name" value="MFS_trans_sf"/>
</dbReference>
<dbReference type="OrthoDB" id="6730379at2759"/>
<comment type="similarity">
    <text evidence="6">Belongs to the major facilitator superfamily. Allantoate permease family.</text>
</comment>
<evidence type="ECO:0000313" key="10">
    <source>
        <dbReference type="EMBL" id="TNY23534.1"/>
    </source>
</evidence>
<feature type="transmembrane region" description="Helical" evidence="8">
    <location>
        <begin position="214"/>
        <end position="238"/>
    </location>
</feature>
<feature type="transmembrane region" description="Helical" evidence="8">
    <location>
        <begin position="443"/>
        <end position="463"/>
    </location>
</feature>
<evidence type="ECO:0000256" key="1">
    <source>
        <dbReference type="ARBA" id="ARBA00004141"/>
    </source>
</evidence>
<evidence type="ECO:0000256" key="8">
    <source>
        <dbReference type="SAM" id="Phobius"/>
    </source>
</evidence>
<evidence type="ECO:0000256" key="4">
    <source>
        <dbReference type="ARBA" id="ARBA00022989"/>
    </source>
</evidence>
<evidence type="ECO:0000256" key="2">
    <source>
        <dbReference type="ARBA" id="ARBA00022448"/>
    </source>
</evidence>
<feature type="transmembrane region" description="Helical" evidence="8">
    <location>
        <begin position="92"/>
        <end position="110"/>
    </location>
</feature>
<evidence type="ECO:0000256" key="6">
    <source>
        <dbReference type="ARBA" id="ARBA00037968"/>
    </source>
</evidence>
<dbReference type="PANTHER" id="PTHR43791">
    <property type="entry name" value="PERMEASE-RELATED"/>
    <property type="match status" value="1"/>
</dbReference>